<dbReference type="RefSeq" id="WP_090553561.1">
    <property type="nucleotide sequence ID" value="NZ_FNFP01000003.1"/>
</dbReference>
<accession>A0A1G9EMN1</accession>
<dbReference type="InterPro" id="IPR036705">
    <property type="entry name" value="Ribosyl_crysJ1_sf"/>
</dbReference>
<dbReference type="Gene3D" id="1.10.4080.10">
    <property type="entry name" value="ADP-ribosylation/Crystallin J1"/>
    <property type="match status" value="1"/>
</dbReference>
<protein>
    <submittedName>
        <fullName evidence="1">Uncharacterized protein</fullName>
    </submittedName>
</protein>
<dbReference type="EMBL" id="FNFP01000003">
    <property type="protein sequence ID" value="SDK77348.1"/>
    <property type="molecule type" value="Genomic_DNA"/>
</dbReference>
<dbReference type="OrthoDB" id="1950456at2"/>
<dbReference type="STRING" id="393762.SAMN05660472_02027"/>
<sequence length="384" mass="45690">MTTQNKIRNSLLWMVYGDALGFLNENIDTPTHILKGFLYRYENKDIIIQKQRGQYSYITELIIAMIKSLVDDGPKLEVIVDYPRFYEELKVWTYYRHGAPSHILYKLRNSKGYYDSEVYWKEQKAYGISRIFPILMANKNYAAAEKETYKNIIYLNRHPQVILTGLLLIRGAYVLLEKGFLPKEELIQELKDYIIHMQFSELNRNIKMKLPTNYAVQFEKERILYLLDLDRYKKSELPEVSSWDSKIMFFNSLNNFYRLQEGEQVELKNLPRHDYKEMIAISYGLWGINTKESYGNLKTLKDEDFINDMANYLCRLRDYQLKRPFYNRQEKSIDLFQLEKGDITKHPILNVIKIKDRVESPNYLQLVVETKAGLYTFIKDKAGQ</sequence>
<gene>
    <name evidence="1" type="ORF">SAMN05660472_02027</name>
</gene>
<dbReference type="Proteomes" id="UP000198718">
    <property type="component" value="Unassembled WGS sequence"/>
</dbReference>
<name>A0A1G9EMN1_9FIRM</name>
<dbReference type="SUPFAM" id="SSF101478">
    <property type="entry name" value="ADP-ribosylglycohydrolase"/>
    <property type="match status" value="1"/>
</dbReference>
<dbReference type="AlphaFoldDB" id="A0A1G9EMN1"/>
<reference evidence="1 2" key="1">
    <citation type="submission" date="2016-10" db="EMBL/GenBank/DDBJ databases">
        <authorList>
            <person name="de Groot N.N."/>
        </authorList>
    </citation>
    <scope>NUCLEOTIDE SEQUENCE [LARGE SCALE GENOMIC DNA]</scope>
    <source>
        <strain evidence="1 2">DSM 18346</strain>
    </source>
</reference>
<keyword evidence="2" id="KW-1185">Reference proteome</keyword>
<evidence type="ECO:0000313" key="1">
    <source>
        <dbReference type="EMBL" id="SDK77348.1"/>
    </source>
</evidence>
<proteinExistence type="predicted"/>
<evidence type="ECO:0000313" key="2">
    <source>
        <dbReference type="Proteomes" id="UP000198718"/>
    </source>
</evidence>
<organism evidence="1 2">
    <name type="scientific">Natronincola ferrireducens</name>
    <dbReference type="NCBI Taxonomy" id="393762"/>
    <lineage>
        <taxon>Bacteria</taxon>
        <taxon>Bacillati</taxon>
        <taxon>Bacillota</taxon>
        <taxon>Clostridia</taxon>
        <taxon>Peptostreptococcales</taxon>
        <taxon>Natronincolaceae</taxon>
        <taxon>Natronincola</taxon>
    </lineage>
</organism>